<keyword evidence="1" id="KW-0732">Signal</keyword>
<evidence type="ECO:0000313" key="2">
    <source>
        <dbReference type="EMBL" id="KAG7441517.1"/>
    </source>
</evidence>
<proteinExistence type="predicted"/>
<evidence type="ECO:0008006" key="4">
    <source>
        <dbReference type="Google" id="ProtNLM"/>
    </source>
</evidence>
<keyword evidence="3" id="KW-1185">Reference proteome</keyword>
<feature type="signal peptide" evidence="1">
    <location>
        <begin position="1"/>
        <end position="29"/>
    </location>
</feature>
<gene>
    <name evidence="2" type="ORF">BT62DRAFT_937038</name>
</gene>
<evidence type="ECO:0000256" key="1">
    <source>
        <dbReference type="SAM" id="SignalP"/>
    </source>
</evidence>
<comment type="caution">
    <text evidence="2">The sequence shown here is derived from an EMBL/GenBank/DDBJ whole genome shotgun (WGS) entry which is preliminary data.</text>
</comment>
<dbReference type="Proteomes" id="UP000812287">
    <property type="component" value="Unassembled WGS sequence"/>
</dbReference>
<reference evidence="2" key="1">
    <citation type="submission" date="2020-11" db="EMBL/GenBank/DDBJ databases">
        <title>Adaptations for nitrogen fixation in a non-lichenized fungal sporocarp promotes dispersal by wood-feeding termites.</title>
        <authorList>
            <consortium name="DOE Joint Genome Institute"/>
            <person name="Koch R.A."/>
            <person name="Yoon G."/>
            <person name="Arayal U."/>
            <person name="Lail K."/>
            <person name="Amirebrahimi M."/>
            <person name="Labutti K."/>
            <person name="Lipzen A."/>
            <person name="Riley R."/>
            <person name="Barry K."/>
            <person name="Henrissat B."/>
            <person name="Grigoriev I.V."/>
            <person name="Herr J.R."/>
            <person name="Aime M.C."/>
        </authorList>
    </citation>
    <scope>NUCLEOTIDE SEQUENCE</scope>
    <source>
        <strain evidence="2">MCA 3950</strain>
    </source>
</reference>
<name>A0A9P8AP52_9AGAR</name>
<accession>A0A9P8AP52</accession>
<evidence type="ECO:0000313" key="3">
    <source>
        <dbReference type="Proteomes" id="UP000812287"/>
    </source>
</evidence>
<dbReference type="EMBL" id="MU250559">
    <property type="protein sequence ID" value="KAG7441517.1"/>
    <property type="molecule type" value="Genomic_DNA"/>
</dbReference>
<protein>
    <recommendedName>
        <fullName evidence="4">Secreted protein</fullName>
    </recommendedName>
</protein>
<feature type="chain" id="PRO_5040292005" description="Secreted protein" evidence="1">
    <location>
        <begin position="30"/>
        <end position="94"/>
    </location>
</feature>
<sequence>MYSFRHQRLAASCCTIFLCLLSLATEAIGKGTGARYDSFVPHAIAIIGPILERHNAFRPYNIRLLIFRSARGIGQGQGSHITLTILTLRTRGEQ</sequence>
<dbReference type="RefSeq" id="XP_043035017.1">
    <property type="nucleotide sequence ID" value="XM_043187240.1"/>
</dbReference>
<dbReference type="GeneID" id="66109537"/>
<dbReference type="AlphaFoldDB" id="A0A9P8AP52"/>
<organism evidence="2 3">
    <name type="scientific">Guyanagaster necrorhizus</name>
    <dbReference type="NCBI Taxonomy" id="856835"/>
    <lineage>
        <taxon>Eukaryota</taxon>
        <taxon>Fungi</taxon>
        <taxon>Dikarya</taxon>
        <taxon>Basidiomycota</taxon>
        <taxon>Agaricomycotina</taxon>
        <taxon>Agaricomycetes</taxon>
        <taxon>Agaricomycetidae</taxon>
        <taxon>Agaricales</taxon>
        <taxon>Marasmiineae</taxon>
        <taxon>Physalacriaceae</taxon>
        <taxon>Guyanagaster</taxon>
    </lineage>
</organism>